<evidence type="ECO:0000313" key="1">
    <source>
        <dbReference type="EMBL" id="KAK0463753.1"/>
    </source>
</evidence>
<dbReference type="Proteomes" id="UP001175211">
    <property type="component" value="Unassembled WGS sequence"/>
</dbReference>
<name>A0AA39TR83_ARMTA</name>
<protein>
    <submittedName>
        <fullName evidence="1">Uncharacterized protein</fullName>
    </submittedName>
</protein>
<dbReference type="EMBL" id="JAUEPS010000007">
    <property type="protein sequence ID" value="KAK0463753.1"/>
    <property type="molecule type" value="Genomic_DNA"/>
</dbReference>
<evidence type="ECO:0000313" key="2">
    <source>
        <dbReference type="Proteomes" id="UP001175211"/>
    </source>
</evidence>
<sequence length="264" mass="29918">MAVHDMRYQLAPPSYHYFTFSIDVAATLELYCDGGDEAMSQKLEGLQDRQYAGQCLEVERSTGEKTPKYRVISIRPVQQGLTKPHPRNPDHARPTMCVPILPTTAHPRSREALKVSKPLPWDDCYHPTCYNLWARVLSEWRDYHDSPRAKFSVSLFKALEEDELHRDLLRAGLDDAKIQRILDGQEDAPDTDDVSETDSHTLQTFLAKIPGSDDPEEDEIFVPVMPMRRRGSFPGDCTGVSTRTLRICPFRSAAGSGGRRHVYS</sequence>
<accession>A0AA39TR83</accession>
<organism evidence="1 2">
    <name type="scientific">Armillaria tabescens</name>
    <name type="common">Ringless honey mushroom</name>
    <name type="synonym">Agaricus tabescens</name>
    <dbReference type="NCBI Taxonomy" id="1929756"/>
    <lineage>
        <taxon>Eukaryota</taxon>
        <taxon>Fungi</taxon>
        <taxon>Dikarya</taxon>
        <taxon>Basidiomycota</taxon>
        <taxon>Agaricomycotina</taxon>
        <taxon>Agaricomycetes</taxon>
        <taxon>Agaricomycetidae</taxon>
        <taxon>Agaricales</taxon>
        <taxon>Marasmiineae</taxon>
        <taxon>Physalacriaceae</taxon>
        <taxon>Desarmillaria</taxon>
    </lineage>
</organism>
<keyword evidence="2" id="KW-1185">Reference proteome</keyword>
<dbReference type="GeneID" id="85349411"/>
<reference evidence="1" key="1">
    <citation type="submission" date="2023-06" db="EMBL/GenBank/DDBJ databases">
        <authorList>
            <consortium name="Lawrence Berkeley National Laboratory"/>
            <person name="Ahrendt S."/>
            <person name="Sahu N."/>
            <person name="Indic B."/>
            <person name="Wong-Bajracharya J."/>
            <person name="Merenyi Z."/>
            <person name="Ke H.-M."/>
            <person name="Monk M."/>
            <person name="Kocsube S."/>
            <person name="Drula E."/>
            <person name="Lipzen A."/>
            <person name="Balint B."/>
            <person name="Henrissat B."/>
            <person name="Andreopoulos B."/>
            <person name="Martin F.M."/>
            <person name="Harder C.B."/>
            <person name="Rigling D."/>
            <person name="Ford K.L."/>
            <person name="Foster G.D."/>
            <person name="Pangilinan J."/>
            <person name="Papanicolaou A."/>
            <person name="Barry K."/>
            <person name="LaButti K."/>
            <person name="Viragh M."/>
            <person name="Koriabine M."/>
            <person name="Yan M."/>
            <person name="Riley R."/>
            <person name="Champramary S."/>
            <person name="Plett K.L."/>
            <person name="Tsai I.J."/>
            <person name="Slot J."/>
            <person name="Sipos G."/>
            <person name="Plett J."/>
            <person name="Nagy L.G."/>
            <person name="Grigoriev I.V."/>
        </authorList>
    </citation>
    <scope>NUCLEOTIDE SEQUENCE</scope>
    <source>
        <strain evidence="1">CCBAS 213</strain>
    </source>
</reference>
<dbReference type="AlphaFoldDB" id="A0AA39TR83"/>
<proteinExistence type="predicted"/>
<dbReference type="RefSeq" id="XP_060335063.1">
    <property type="nucleotide sequence ID" value="XM_060465863.1"/>
</dbReference>
<comment type="caution">
    <text evidence="1">The sequence shown here is derived from an EMBL/GenBank/DDBJ whole genome shotgun (WGS) entry which is preliminary data.</text>
</comment>
<gene>
    <name evidence="1" type="ORF">EV420DRAFT_1106646</name>
</gene>